<gene>
    <name evidence="3" type="ORF">PXH66_22560</name>
</gene>
<keyword evidence="4" id="KW-1185">Reference proteome</keyword>
<keyword evidence="2" id="KW-0472">Membrane</keyword>
<proteinExistence type="predicted"/>
<feature type="transmembrane region" description="Helical" evidence="2">
    <location>
        <begin position="226"/>
        <end position="245"/>
    </location>
</feature>
<feature type="compositionally biased region" description="Polar residues" evidence="1">
    <location>
        <begin position="185"/>
        <end position="201"/>
    </location>
</feature>
<organism evidence="3 4">
    <name type="scientific">Synoicihabitans lomoniglobus</name>
    <dbReference type="NCBI Taxonomy" id="2909285"/>
    <lineage>
        <taxon>Bacteria</taxon>
        <taxon>Pseudomonadati</taxon>
        <taxon>Verrucomicrobiota</taxon>
        <taxon>Opitutia</taxon>
        <taxon>Opitutales</taxon>
        <taxon>Opitutaceae</taxon>
        <taxon>Synoicihabitans</taxon>
    </lineage>
</organism>
<accession>A0AAE9ZU00</accession>
<keyword evidence="2" id="KW-0812">Transmembrane</keyword>
<sequence length="248" mass="26710">MRVEQSDFQVSSKINIARSVLLTVGMGISLQAEPQVAWESVRGALESGLETELLLEFSGPNLASFRSEGLEYLVGIYVYGTHDEAVLKLHNILNLAPVQPSRVEELGSEAFAINYGKDERGSLSMVKDNYLIQVSRGYSMEKVKSALGSVVPLLVNLEFVPDGASSTGAVVEPLDSIQAIEGSVTNGASPNSMEVDSNTETGPLKKKSANNYTQETSSSVFGKFGIVYMCLFVVAILVLVLLGLLKNR</sequence>
<dbReference type="Proteomes" id="UP001218638">
    <property type="component" value="Chromosome"/>
</dbReference>
<dbReference type="KEGG" id="slom:PXH66_22560"/>
<dbReference type="EMBL" id="CP119075">
    <property type="protein sequence ID" value="WED65130.1"/>
    <property type="molecule type" value="Genomic_DNA"/>
</dbReference>
<evidence type="ECO:0000256" key="2">
    <source>
        <dbReference type="SAM" id="Phobius"/>
    </source>
</evidence>
<name>A0AAE9ZU00_9BACT</name>
<keyword evidence="2" id="KW-1133">Transmembrane helix</keyword>
<protein>
    <submittedName>
        <fullName evidence="3">Uncharacterized protein</fullName>
    </submittedName>
</protein>
<dbReference type="AlphaFoldDB" id="A0AAE9ZU00"/>
<evidence type="ECO:0000313" key="4">
    <source>
        <dbReference type="Proteomes" id="UP001218638"/>
    </source>
</evidence>
<evidence type="ECO:0000313" key="3">
    <source>
        <dbReference type="EMBL" id="WED65130.1"/>
    </source>
</evidence>
<reference evidence="3" key="1">
    <citation type="submission" date="2023-03" db="EMBL/GenBank/DDBJ databases">
        <title>Lomoglobus Profundus gen. nov., sp. nov., a novel member of the phylum Verrucomicrobia, isolated from deep-marine sediment of South China Sea.</title>
        <authorList>
            <person name="Ahmad T."/>
            <person name="Ishaq S.E."/>
            <person name="Wang F."/>
        </authorList>
    </citation>
    <scope>NUCLEOTIDE SEQUENCE</scope>
    <source>
        <strain evidence="3">LMO-M01</strain>
    </source>
</reference>
<dbReference type="RefSeq" id="WP_330929516.1">
    <property type="nucleotide sequence ID" value="NZ_CP119075.1"/>
</dbReference>
<feature type="region of interest" description="Disordered" evidence="1">
    <location>
        <begin position="185"/>
        <end position="210"/>
    </location>
</feature>
<evidence type="ECO:0000256" key="1">
    <source>
        <dbReference type="SAM" id="MobiDB-lite"/>
    </source>
</evidence>